<evidence type="ECO:0000313" key="2">
    <source>
        <dbReference type="EMBL" id="MFC4787901.1"/>
    </source>
</evidence>
<dbReference type="InterPro" id="IPR013362">
    <property type="entry name" value="Pilus_4_PilV"/>
</dbReference>
<evidence type="ECO:0000313" key="3">
    <source>
        <dbReference type="Proteomes" id="UP001596001"/>
    </source>
</evidence>
<accession>A0ABV9Q8R2</accession>
<name>A0ABV9Q8R2_9BURK</name>
<gene>
    <name evidence="2" type="primary">pilV</name>
    <name evidence="2" type="ORF">ACFO6X_02685</name>
</gene>
<dbReference type="Pfam" id="PF07963">
    <property type="entry name" value="N_methyl"/>
    <property type="match status" value="1"/>
</dbReference>
<proteinExistence type="predicted"/>
<keyword evidence="1" id="KW-0472">Membrane</keyword>
<reference evidence="3" key="1">
    <citation type="journal article" date="2019" name="Int. J. Syst. Evol. Microbiol.">
        <title>The Global Catalogue of Microorganisms (GCM) 10K type strain sequencing project: providing services to taxonomists for standard genome sequencing and annotation.</title>
        <authorList>
            <consortium name="The Broad Institute Genomics Platform"/>
            <consortium name="The Broad Institute Genome Sequencing Center for Infectious Disease"/>
            <person name="Wu L."/>
            <person name="Ma J."/>
        </authorList>
    </citation>
    <scope>NUCLEOTIDE SEQUENCE [LARGE SCALE GENOMIC DNA]</scope>
    <source>
        <strain evidence="3">CCUG 49452</strain>
    </source>
</reference>
<organism evidence="2 3">
    <name type="scientific">Giesbergeria sinuosa</name>
    <dbReference type="NCBI Taxonomy" id="80883"/>
    <lineage>
        <taxon>Bacteria</taxon>
        <taxon>Pseudomonadati</taxon>
        <taxon>Pseudomonadota</taxon>
        <taxon>Betaproteobacteria</taxon>
        <taxon>Burkholderiales</taxon>
        <taxon>Comamonadaceae</taxon>
        <taxon>Giesbergeria</taxon>
    </lineage>
</organism>
<feature type="transmembrane region" description="Helical" evidence="1">
    <location>
        <begin position="27"/>
        <end position="49"/>
    </location>
</feature>
<dbReference type="EMBL" id="JBHSHJ010000002">
    <property type="protein sequence ID" value="MFC4787901.1"/>
    <property type="molecule type" value="Genomic_DNA"/>
</dbReference>
<dbReference type="InterPro" id="IPR012902">
    <property type="entry name" value="N_methyl_site"/>
</dbReference>
<dbReference type="NCBIfam" id="TIGR02523">
    <property type="entry name" value="type_IV_pilV"/>
    <property type="match status" value="1"/>
</dbReference>
<sequence length="198" mass="20820">MPITMIKNNHISAVANLKQQGASLLEVLITILIMSFGLLALGGLTTASLQYNKMAQFQTIGLQLASEYADRMRSNVTAFNANSYNITAAYTGASASVSVPSCASTICTTAEIAAIDIAEWTNALRRRLPGGAAFVQRNGNMAVDIWVMWVDPSLLYTSTSGNSDAAVAAAGSNCPAAALTSLPTGVTAPRCMYFRVSL</sequence>
<keyword evidence="3" id="KW-1185">Reference proteome</keyword>
<protein>
    <submittedName>
        <fullName evidence="2">Type IV pilus modification protein PilV</fullName>
    </submittedName>
</protein>
<keyword evidence="1" id="KW-0812">Transmembrane</keyword>
<comment type="caution">
    <text evidence="2">The sequence shown here is derived from an EMBL/GenBank/DDBJ whole genome shotgun (WGS) entry which is preliminary data.</text>
</comment>
<dbReference type="RefSeq" id="WP_382429814.1">
    <property type="nucleotide sequence ID" value="NZ_JBHSHJ010000002.1"/>
</dbReference>
<dbReference type="Proteomes" id="UP001596001">
    <property type="component" value="Unassembled WGS sequence"/>
</dbReference>
<evidence type="ECO:0000256" key="1">
    <source>
        <dbReference type="SAM" id="Phobius"/>
    </source>
</evidence>
<keyword evidence="1" id="KW-1133">Transmembrane helix</keyword>